<dbReference type="CDD" id="cd09444">
    <property type="entry name" value="LIM_Mical_like_1"/>
    <property type="match status" value="1"/>
</dbReference>
<organism evidence="22 23">
    <name type="scientific">Oncorhynchus mykiss</name>
    <name type="common">Rainbow trout</name>
    <name type="synonym">Salmo gairdneri</name>
    <dbReference type="NCBI Taxonomy" id="8022"/>
    <lineage>
        <taxon>Eukaryota</taxon>
        <taxon>Metazoa</taxon>
        <taxon>Chordata</taxon>
        <taxon>Craniata</taxon>
        <taxon>Vertebrata</taxon>
        <taxon>Euteleostomi</taxon>
        <taxon>Actinopterygii</taxon>
        <taxon>Neopterygii</taxon>
        <taxon>Teleostei</taxon>
        <taxon>Protacanthopterygii</taxon>
        <taxon>Salmoniformes</taxon>
        <taxon>Salmonidae</taxon>
        <taxon>Salmoninae</taxon>
        <taxon>Oncorhynchus</taxon>
    </lineage>
</organism>
<dbReference type="Gene3D" id="1.10.418.10">
    <property type="entry name" value="Calponin-like domain"/>
    <property type="match status" value="1"/>
</dbReference>
<keyword evidence="8 16" id="KW-0479">Metal-binding</keyword>
<keyword evidence="6" id="KW-0963">Cytoplasm</keyword>
<evidence type="ECO:0000256" key="6">
    <source>
        <dbReference type="ARBA" id="ARBA00022490"/>
    </source>
</evidence>
<dbReference type="Ensembl" id="ENSOMYT00000146222.1">
    <property type="protein sequence ID" value="ENSOMYP00000110660.1"/>
    <property type="gene ID" value="ENSOMYG00000061542.1"/>
</dbReference>
<evidence type="ECO:0000256" key="14">
    <source>
        <dbReference type="ARBA" id="ARBA00023212"/>
    </source>
</evidence>
<dbReference type="PROSITE" id="PS51848">
    <property type="entry name" value="BMERB"/>
    <property type="match status" value="1"/>
</dbReference>
<reference evidence="22" key="2">
    <citation type="submission" date="2025-08" db="UniProtKB">
        <authorList>
            <consortium name="Ensembl"/>
        </authorList>
    </citation>
    <scope>IDENTIFICATION</scope>
</reference>
<dbReference type="PROSITE" id="PS50023">
    <property type="entry name" value="LIM_DOMAIN_2"/>
    <property type="match status" value="1"/>
</dbReference>
<feature type="region of interest" description="Disordered" evidence="18">
    <location>
        <begin position="1011"/>
        <end position="1046"/>
    </location>
</feature>
<feature type="region of interest" description="Disordered" evidence="18">
    <location>
        <begin position="145"/>
        <end position="190"/>
    </location>
</feature>
<comment type="subcellular location">
    <subcellularLocation>
        <location evidence="2">Cell membrane</location>
        <topology evidence="2">Peripheral membrane protein</topology>
    </subcellularLocation>
    <subcellularLocation>
        <location evidence="4">Cell projection</location>
    </subcellularLocation>
    <subcellularLocation>
        <location evidence="3">Cytoplasm</location>
        <location evidence="3">Cytoskeleton</location>
    </subcellularLocation>
    <subcellularLocation>
        <location evidence="1">Recycling endosome</location>
    </subcellularLocation>
</comment>
<dbReference type="InterPro" id="IPR001715">
    <property type="entry name" value="CH_dom"/>
</dbReference>
<evidence type="ECO:0000256" key="1">
    <source>
        <dbReference type="ARBA" id="ARBA00004172"/>
    </source>
</evidence>
<feature type="domain" description="LIM zinc-binding" evidence="20">
    <location>
        <begin position="190"/>
        <end position="252"/>
    </location>
</feature>
<feature type="domain" description="Calponin-homology (CH)" evidence="19">
    <location>
        <begin position="1"/>
        <end position="107"/>
    </location>
</feature>
<keyword evidence="14" id="KW-0206">Cytoskeleton</keyword>
<dbReference type="PROSITE" id="PS50021">
    <property type="entry name" value="CH"/>
    <property type="match status" value="1"/>
</dbReference>
<keyword evidence="7" id="KW-0597">Phosphoprotein</keyword>
<dbReference type="GO" id="GO:0055037">
    <property type="term" value="C:recycling endosome"/>
    <property type="evidence" value="ECO:0007669"/>
    <property type="project" value="UniProtKB-SubCell"/>
</dbReference>
<evidence type="ECO:0000256" key="18">
    <source>
        <dbReference type="SAM" id="MobiDB-lite"/>
    </source>
</evidence>
<feature type="compositionally biased region" description="Basic and acidic residues" evidence="18">
    <location>
        <begin position="167"/>
        <end position="183"/>
    </location>
</feature>
<dbReference type="PROSITE" id="PS00478">
    <property type="entry name" value="LIM_DOMAIN_1"/>
    <property type="match status" value="1"/>
</dbReference>
<feature type="region of interest" description="Disordered" evidence="18">
    <location>
        <begin position="247"/>
        <end position="420"/>
    </location>
</feature>
<feature type="compositionally biased region" description="Low complexity" evidence="18">
    <location>
        <begin position="368"/>
        <end position="404"/>
    </location>
</feature>
<evidence type="ECO:0000256" key="8">
    <source>
        <dbReference type="ARBA" id="ARBA00022723"/>
    </source>
</evidence>
<dbReference type="Proteomes" id="UP000694395">
    <property type="component" value="Chromosome 17"/>
</dbReference>
<evidence type="ECO:0000256" key="16">
    <source>
        <dbReference type="PROSITE-ProRule" id="PRU00125"/>
    </source>
</evidence>
<evidence type="ECO:0000259" key="19">
    <source>
        <dbReference type="PROSITE" id="PS50021"/>
    </source>
</evidence>
<accession>A0A8K9UTM7</accession>
<dbReference type="GeneTree" id="ENSGT00940000160222"/>
<evidence type="ECO:0000313" key="23">
    <source>
        <dbReference type="Proteomes" id="UP000694395"/>
    </source>
</evidence>
<proteinExistence type="predicted"/>
<dbReference type="InterPro" id="IPR022735">
    <property type="entry name" value="bMERB_dom"/>
</dbReference>
<evidence type="ECO:0000256" key="15">
    <source>
        <dbReference type="ARBA" id="ARBA00023273"/>
    </source>
</evidence>
<keyword evidence="11 16" id="KW-0440">LIM domain</keyword>
<evidence type="ECO:0000256" key="5">
    <source>
        <dbReference type="ARBA" id="ARBA00022475"/>
    </source>
</evidence>
<feature type="compositionally biased region" description="Basic and acidic residues" evidence="18">
    <location>
        <begin position="703"/>
        <end position="723"/>
    </location>
</feature>
<keyword evidence="15" id="KW-0966">Cell projection</keyword>
<feature type="compositionally biased region" description="Polar residues" evidence="18">
    <location>
        <begin position="278"/>
        <end position="300"/>
    </location>
</feature>
<dbReference type="GO" id="GO:0005886">
    <property type="term" value="C:plasma membrane"/>
    <property type="evidence" value="ECO:0007669"/>
    <property type="project" value="UniProtKB-SubCell"/>
</dbReference>
<dbReference type="Pfam" id="PF00307">
    <property type="entry name" value="CH"/>
    <property type="match status" value="1"/>
</dbReference>
<keyword evidence="10 16" id="KW-0862">Zinc</keyword>
<dbReference type="PANTHER" id="PTHR23167">
    <property type="entry name" value="CALPONIN HOMOLOGY DOMAIN-CONTAINING PROTEIN DDB_G0272472-RELATED"/>
    <property type="match status" value="1"/>
</dbReference>
<feature type="region of interest" description="Disordered" evidence="18">
    <location>
        <begin position="438"/>
        <end position="469"/>
    </location>
</feature>
<keyword evidence="13" id="KW-0472">Membrane</keyword>
<evidence type="ECO:0000256" key="11">
    <source>
        <dbReference type="ARBA" id="ARBA00023038"/>
    </source>
</evidence>
<evidence type="ECO:0000256" key="13">
    <source>
        <dbReference type="ARBA" id="ARBA00023136"/>
    </source>
</evidence>
<keyword evidence="23" id="KW-1185">Reference proteome</keyword>
<feature type="compositionally biased region" description="Polar residues" evidence="18">
    <location>
        <begin position="852"/>
        <end position="865"/>
    </location>
</feature>
<dbReference type="GO" id="GO:0005856">
    <property type="term" value="C:cytoskeleton"/>
    <property type="evidence" value="ECO:0007669"/>
    <property type="project" value="UniProtKB-SubCell"/>
</dbReference>
<dbReference type="InterPro" id="IPR050540">
    <property type="entry name" value="F-actin_Monoox_Mical"/>
</dbReference>
<evidence type="ECO:0000256" key="7">
    <source>
        <dbReference type="ARBA" id="ARBA00022553"/>
    </source>
</evidence>
<keyword evidence="5" id="KW-1003">Cell membrane</keyword>
<feature type="compositionally biased region" description="Gly residues" evidence="18">
    <location>
        <begin position="493"/>
        <end position="509"/>
    </location>
</feature>
<evidence type="ECO:0000259" key="21">
    <source>
        <dbReference type="PROSITE" id="PS51848"/>
    </source>
</evidence>
<dbReference type="GO" id="GO:0046872">
    <property type="term" value="F:metal ion binding"/>
    <property type="evidence" value="ECO:0007669"/>
    <property type="project" value="UniProtKB-KW"/>
</dbReference>
<protein>
    <recommendedName>
        <fullName evidence="24">MICAL-like protein 2</fullName>
    </recommendedName>
</protein>
<feature type="compositionally biased region" description="Polar residues" evidence="18">
    <location>
        <begin position="732"/>
        <end position="747"/>
    </location>
</feature>
<evidence type="ECO:0000313" key="22">
    <source>
        <dbReference type="Ensembl" id="ENSOMYP00000110660.1"/>
    </source>
</evidence>
<feature type="coiled-coil region" evidence="17">
    <location>
        <begin position="878"/>
        <end position="912"/>
    </location>
</feature>
<reference evidence="22" key="1">
    <citation type="submission" date="2020-07" db="EMBL/GenBank/DDBJ databases">
        <title>A long reads based de novo assembly of the rainbow trout Arlee double haploid line genome.</title>
        <authorList>
            <person name="Gao G."/>
            <person name="Palti Y."/>
        </authorList>
    </citation>
    <scope>NUCLEOTIDE SEQUENCE [LARGE SCALE GENOMIC DNA]</scope>
</reference>
<feature type="region of interest" description="Disordered" evidence="18">
    <location>
        <begin position="493"/>
        <end position="524"/>
    </location>
</feature>
<evidence type="ECO:0000256" key="9">
    <source>
        <dbReference type="ARBA" id="ARBA00022753"/>
    </source>
</evidence>
<keyword evidence="12 17" id="KW-0175">Coiled coil</keyword>
<dbReference type="InterPro" id="IPR001781">
    <property type="entry name" value="Znf_LIM"/>
</dbReference>
<dbReference type="AlphaFoldDB" id="A0A8K9UTM7"/>
<feature type="compositionally biased region" description="Low complexity" evidence="18">
    <location>
        <begin position="320"/>
        <end position="330"/>
    </location>
</feature>
<evidence type="ECO:0008006" key="24">
    <source>
        <dbReference type="Google" id="ProtNLM"/>
    </source>
</evidence>
<dbReference type="SMART" id="SM01203">
    <property type="entry name" value="DUF3585"/>
    <property type="match status" value="1"/>
</dbReference>
<feature type="compositionally biased region" description="Polar residues" evidence="18">
    <location>
        <begin position="758"/>
        <end position="773"/>
    </location>
</feature>
<evidence type="ECO:0000256" key="2">
    <source>
        <dbReference type="ARBA" id="ARBA00004202"/>
    </source>
</evidence>
<evidence type="ECO:0000256" key="12">
    <source>
        <dbReference type="ARBA" id="ARBA00023054"/>
    </source>
</evidence>
<dbReference type="InterPro" id="IPR036872">
    <property type="entry name" value="CH_dom_sf"/>
</dbReference>
<dbReference type="PANTHER" id="PTHR23167:SF87">
    <property type="entry name" value="MICAL-LIKE PROTEIN 2"/>
    <property type="match status" value="1"/>
</dbReference>
<feature type="region of interest" description="Disordered" evidence="18">
    <location>
        <begin position="668"/>
        <end position="877"/>
    </location>
</feature>
<dbReference type="Pfam" id="PF12130">
    <property type="entry name" value="bMERB_dom"/>
    <property type="match status" value="1"/>
</dbReference>
<evidence type="ECO:0000256" key="3">
    <source>
        <dbReference type="ARBA" id="ARBA00004245"/>
    </source>
</evidence>
<dbReference type="GO" id="GO:0042995">
    <property type="term" value="C:cell projection"/>
    <property type="evidence" value="ECO:0007669"/>
    <property type="project" value="UniProtKB-SubCell"/>
</dbReference>
<feature type="domain" description="BMERB" evidence="21">
    <location>
        <begin position="868"/>
        <end position="1019"/>
    </location>
</feature>
<dbReference type="SUPFAM" id="SSF57716">
    <property type="entry name" value="Glucocorticoid receptor-like (DNA-binding domain)"/>
    <property type="match status" value="1"/>
</dbReference>
<dbReference type="SMART" id="SM00132">
    <property type="entry name" value="LIM"/>
    <property type="match status" value="1"/>
</dbReference>
<evidence type="ECO:0000256" key="17">
    <source>
        <dbReference type="SAM" id="Coils"/>
    </source>
</evidence>
<feature type="compositionally biased region" description="Polar residues" evidence="18">
    <location>
        <begin position="438"/>
        <end position="463"/>
    </location>
</feature>
<dbReference type="SUPFAM" id="SSF47576">
    <property type="entry name" value="Calponin-homology domain, CH-domain"/>
    <property type="match status" value="1"/>
</dbReference>
<sequence length="1046" mass="111944">MSAVKALQQWCKIQVQGYRDVTITNMTTSFRDGMAFCALIHRNRPDLIDFDSLMKENVYDNNHLAFRVAEDELGIPALLDAEDMVALKIPDRLSILTYVSQYYNYFHGKSPIGGMAGIKRPAEASTEEGPSGKKNQAVVSKVFPASTPSKSATENRPPPSSSPKASTRPDRAAQKDVLSERSNKTGTLSSKCSVCNKHVHLVQRHLVDGRLYHRSCARCSECSTTLLSGNCKPGPTPGSFICTSHHHPQGALPTHPSLRDLPKNNPTTPAESKYTPPTVKTTPLSYLPKNNPTTPSSSKYTPHPPPTVQTTPLSYLPQNTPTTPSSSKYTPHPPPTVQTTPLSDLSRNTPGAKYTDPPKSTPAPTPTSTPSKCVPSWLSSKSDGSKSTAPSASSWRPSPRLSSLGIVSPAAPGPTAVPRNINTTTTQQARLQFFQSGNTTTGQENQGKTQTPGQAPSLPTNRVPNAGTQGTVVGVGQGVSVVVSLGGSGVGGKGEGWGGGKGEGWGGGKGGDKGVNVVPGGDRDVVQGRGRVVFKMDSDVKASPSKEDCSTKTQAAAVIAKKLTDNNTTTTPAAVIAKKLTDNNTTTTAGAVITKKLTDNNNTTTAGAVIAKKLTDNNTTTTPAAVIAKKLTDNNNTTTAGAVITKKLTDNNTTTTAGAVIAKKLTDNNTTTTSGASSPPWHPVGLKKTENRSPSLRPAPAETPKKETETPKKETGGRVKLKADPSLLAPLTPNTSTPTPASRTGLWNKTLDKASGAASPSNTMATADNSSSPADWRSRLKPASKPVGPKDSSPLHPDIQKAETLSRPWAGGSGNAQASVPAGSTLAPSSPPEASSPSPLNTGPGTWGVLTGKSSTTANGSNIDTKTPKPSKPDYIPKEEILRELQEIEDSVNELERKGVDLEKQLRSCEEEGEEDVVMDDLMVEWFNLIRNKQVSMRRESELVYIAKTQDLEEQQPSVEQELRRLMDKPERLKTLWDRRREEELMVKLVEIVNDRNAIIDGLDDDRLREDEEDEQLNKMMKTLDTKKEKKKKSSFKLFGRSKKEG</sequence>
<dbReference type="FunFam" id="1.10.418.10:FF:000055">
    <property type="entry name" value="MICAL-like protein 2"/>
    <property type="match status" value="1"/>
</dbReference>
<evidence type="ECO:0000256" key="10">
    <source>
        <dbReference type="ARBA" id="ARBA00022833"/>
    </source>
</evidence>
<name>A0A8K9UTM7_ONCMY</name>
<dbReference type="CDD" id="cd21253">
    <property type="entry name" value="CH_MICALL2"/>
    <property type="match status" value="1"/>
</dbReference>
<reference evidence="22" key="3">
    <citation type="submission" date="2025-09" db="UniProtKB">
        <authorList>
            <consortium name="Ensembl"/>
        </authorList>
    </citation>
    <scope>IDENTIFICATION</scope>
</reference>
<dbReference type="SMART" id="SM00033">
    <property type="entry name" value="CH"/>
    <property type="match status" value="1"/>
</dbReference>
<evidence type="ECO:0000256" key="4">
    <source>
        <dbReference type="ARBA" id="ARBA00004316"/>
    </source>
</evidence>
<evidence type="ECO:0000259" key="20">
    <source>
        <dbReference type="PROSITE" id="PS50023"/>
    </source>
</evidence>
<feature type="compositionally biased region" description="Polar residues" evidence="18">
    <location>
        <begin position="668"/>
        <end position="677"/>
    </location>
</feature>
<keyword evidence="9" id="KW-0967">Endosome</keyword>
<dbReference type="Gene3D" id="2.10.110.10">
    <property type="entry name" value="Cysteine Rich Protein"/>
    <property type="match status" value="1"/>
</dbReference>